<feature type="transmembrane region" description="Helical" evidence="1">
    <location>
        <begin position="102"/>
        <end position="129"/>
    </location>
</feature>
<sequence>MPAAGIHPAAGINLNNHYVMRFFLSLILTVALAYVLGMFLDWWSIALAAFAAALLLPQTPGKAFFSGFLGIALLWGMMAGIMDLRNDHILATRMSKLILQSASPFAMVMITAVLGGIVGALSALSASVIRRKRA</sequence>
<evidence type="ECO:0000256" key="1">
    <source>
        <dbReference type="SAM" id="Phobius"/>
    </source>
</evidence>
<evidence type="ECO:0000313" key="2">
    <source>
        <dbReference type="EMBL" id="GEP98382.1"/>
    </source>
</evidence>
<protein>
    <submittedName>
        <fullName evidence="2">Uncharacterized protein</fullName>
    </submittedName>
</protein>
<dbReference type="Proteomes" id="UP000321436">
    <property type="component" value="Unassembled WGS sequence"/>
</dbReference>
<organism evidence="2 3">
    <name type="scientific">Chitinophaga cymbidii</name>
    <dbReference type="NCBI Taxonomy" id="1096750"/>
    <lineage>
        <taxon>Bacteria</taxon>
        <taxon>Pseudomonadati</taxon>
        <taxon>Bacteroidota</taxon>
        <taxon>Chitinophagia</taxon>
        <taxon>Chitinophagales</taxon>
        <taxon>Chitinophagaceae</taxon>
        <taxon>Chitinophaga</taxon>
    </lineage>
</organism>
<comment type="caution">
    <text evidence="2">The sequence shown here is derived from an EMBL/GenBank/DDBJ whole genome shotgun (WGS) entry which is preliminary data.</text>
</comment>
<reference evidence="2 3" key="1">
    <citation type="submission" date="2019-07" db="EMBL/GenBank/DDBJ databases">
        <title>Whole genome shotgun sequence of Chitinophaga cymbidii NBRC 109752.</title>
        <authorList>
            <person name="Hosoyama A."/>
            <person name="Uohara A."/>
            <person name="Ohji S."/>
            <person name="Ichikawa N."/>
        </authorList>
    </citation>
    <scope>NUCLEOTIDE SEQUENCE [LARGE SCALE GENOMIC DNA]</scope>
    <source>
        <strain evidence="2 3">NBRC 109752</strain>
    </source>
</reference>
<keyword evidence="1" id="KW-0812">Transmembrane</keyword>
<gene>
    <name evidence="2" type="ORF">CCY01nite_46420</name>
</gene>
<keyword evidence="3" id="KW-1185">Reference proteome</keyword>
<name>A0A512RRS0_9BACT</name>
<proteinExistence type="predicted"/>
<evidence type="ECO:0000313" key="3">
    <source>
        <dbReference type="Proteomes" id="UP000321436"/>
    </source>
</evidence>
<accession>A0A512RRS0</accession>
<feature type="transmembrane region" description="Helical" evidence="1">
    <location>
        <begin position="63"/>
        <end position="82"/>
    </location>
</feature>
<keyword evidence="1" id="KW-0472">Membrane</keyword>
<keyword evidence="1" id="KW-1133">Transmembrane helix</keyword>
<feature type="transmembrane region" description="Helical" evidence="1">
    <location>
        <begin position="23"/>
        <end position="56"/>
    </location>
</feature>
<dbReference type="EMBL" id="BKAU01000006">
    <property type="protein sequence ID" value="GEP98382.1"/>
    <property type="molecule type" value="Genomic_DNA"/>
</dbReference>
<dbReference type="AlphaFoldDB" id="A0A512RRS0"/>